<organism evidence="1 2">
    <name type="scientific">Dallia pectoralis</name>
    <name type="common">Alaska blackfish</name>
    <dbReference type="NCBI Taxonomy" id="75939"/>
    <lineage>
        <taxon>Eukaryota</taxon>
        <taxon>Metazoa</taxon>
        <taxon>Chordata</taxon>
        <taxon>Craniata</taxon>
        <taxon>Vertebrata</taxon>
        <taxon>Euteleostomi</taxon>
        <taxon>Actinopterygii</taxon>
        <taxon>Neopterygii</taxon>
        <taxon>Teleostei</taxon>
        <taxon>Protacanthopterygii</taxon>
        <taxon>Esociformes</taxon>
        <taxon>Umbridae</taxon>
        <taxon>Dallia</taxon>
    </lineage>
</organism>
<proteinExistence type="predicted"/>
<accession>A0ACC2F4R7</accession>
<reference evidence="1" key="1">
    <citation type="submission" date="2021-05" db="EMBL/GenBank/DDBJ databases">
        <authorList>
            <person name="Pan Q."/>
            <person name="Jouanno E."/>
            <person name="Zahm M."/>
            <person name="Klopp C."/>
            <person name="Cabau C."/>
            <person name="Louis A."/>
            <person name="Berthelot C."/>
            <person name="Parey E."/>
            <person name="Roest Crollius H."/>
            <person name="Montfort J."/>
            <person name="Robinson-Rechavi M."/>
            <person name="Bouchez O."/>
            <person name="Lampietro C."/>
            <person name="Lopez Roques C."/>
            <person name="Donnadieu C."/>
            <person name="Postlethwait J."/>
            <person name="Bobe J."/>
            <person name="Dillon D."/>
            <person name="Chandos A."/>
            <person name="von Hippel F."/>
            <person name="Guiguen Y."/>
        </authorList>
    </citation>
    <scope>NUCLEOTIDE SEQUENCE</scope>
    <source>
        <strain evidence="1">YG-Jan2019</strain>
    </source>
</reference>
<dbReference type="Proteomes" id="UP001157502">
    <property type="component" value="Chromosome 34"/>
</dbReference>
<comment type="caution">
    <text evidence="1">The sequence shown here is derived from an EMBL/GenBank/DDBJ whole genome shotgun (WGS) entry which is preliminary data.</text>
</comment>
<sequence length="169" mass="19358">HHHHDDRLSPLRLLHPLCHHHHHDDRLSPLRLLHPLCHHHHHHDRLSPLKLLHPLCHQRHHDNRLSETALLTNSPTIDQTPFLEPLPDPLDHQPRLNSPPLPQPPIRVSQTGFKDLGYGTIETHVLLDQISGSQTSVFLITDRGSRIRIVGEQDDGIKNTLQAKITLST</sequence>
<dbReference type="EMBL" id="CM055761">
    <property type="protein sequence ID" value="KAJ7986285.1"/>
    <property type="molecule type" value="Genomic_DNA"/>
</dbReference>
<protein>
    <submittedName>
        <fullName evidence="1">Uncharacterized protein</fullName>
    </submittedName>
</protein>
<feature type="non-terminal residue" evidence="1">
    <location>
        <position position="1"/>
    </location>
</feature>
<gene>
    <name evidence="1" type="ORF">DPEC_G00338350</name>
</gene>
<keyword evidence="2" id="KW-1185">Reference proteome</keyword>
<evidence type="ECO:0000313" key="1">
    <source>
        <dbReference type="EMBL" id="KAJ7986285.1"/>
    </source>
</evidence>
<name>A0ACC2F4R7_DALPE</name>
<evidence type="ECO:0000313" key="2">
    <source>
        <dbReference type="Proteomes" id="UP001157502"/>
    </source>
</evidence>